<dbReference type="Proteomes" id="UP000305729">
    <property type="component" value="Chromosome 1"/>
</dbReference>
<accession>A0A5S3UTG4</accession>
<evidence type="ECO:0000313" key="1">
    <source>
        <dbReference type="EMBL" id="QPB82386.1"/>
    </source>
</evidence>
<name>A0A5S3UTG4_9GAMM</name>
<proteinExistence type="predicted"/>
<dbReference type="InterPro" id="IPR036457">
    <property type="entry name" value="PPM-type-like_dom_sf"/>
</dbReference>
<dbReference type="EMBL" id="CP045429">
    <property type="protein sequence ID" value="QPB82386.1"/>
    <property type="molecule type" value="Genomic_DNA"/>
</dbReference>
<dbReference type="RefSeq" id="WP_138538917.1">
    <property type="nucleotide sequence ID" value="NZ_CP045429.1"/>
</dbReference>
<sequence length="202" mass="21627">MYLISTNIEQDEYGQDSLSTFVNSDEVYFCLADGSGGISGGKEASLFATSLVNIAKTEKFNSPDEFEAFLLSLDATISSDSILGETTIIVGKVSNNEVFGASVGDSECWILSNEFDYELSSHQIRKPLLGSGNSKPIGFGPINFSGTLLVASDGLFKYAVLSDIKELAHSNHLPQAIDYTRLAQLKSGTYSDDIAVIAISAL</sequence>
<evidence type="ECO:0000313" key="2">
    <source>
        <dbReference type="Proteomes" id="UP000305729"/>
    </source>
</evidence>
<reference evidence="1 2" key="1">
    <citation type="submission" date="2019-10" db="EMBL/GenBank/DDBJ databases">
        <title>Pseudoalteromonas rubra S4059.</title>
        <authorList>
            <person name="Paulsen S."/>
            <person name="Wang X."/>
        </authorList>
    </citation>
    <scope>NUCLEOTIDE SEQUENCE [LARGE SCALE GENOMIC DNA]</scope>
    <source>
        <strain evidence="1 2">S4059</strain>
    </source>
</reference>
<dbReference type="AlphaFoldDB" id="A0A5S3UTG4"/>
<protein>
    <submittedName>
        <fullName evidence="1">Uncharacterized protein</fullName>
    </submittedName>
</protein>
<gene>
    <name evidence="1" type="ORF">CWC22_005050</name>
</gene>
<dbReference type="SUPFAM" id="SSF81606">
    <property type="entry name" value="PP2C-like"/>
    <property type="match status" value="1"/>
</dbReference>
<dbReference type="InterPro" id="IPR001932">
    <property type="entry name" value="PPM-type_phosphatase-like_dom"/>
</dbReference>
<dbReference type="Gene3D" id="3.60.40.10">
    <property type="entry name" value="PPM-type phosphatase domain"/>
    <property type="match status" value="1"/>
</dbReference>
<dbReference type="SMART" id="SM00331">
    <property type="entry name" value="PP2C_SIG"/>
    <property type="match status" value="1"/>
</dbReference>
<organism evidence="1 2">
    <name type="scientific">Pseudoalteromonas rubra</name>
    <dbReference type="NCBI Taxonomy" id="43658"/>
    <lineage>
        <taxon>Bacteria</taxon>
        <taxon>Pseudomonadati</taxon>
        <taxon>Pseudomonadota</taxon>
        <taxon>Gammaproteobacteria</taxon>
        <taxon>Alteromonadales</taxon>
        <taxon>Pseudoalteromonadaceae</taxon>
        <taxon>Pseudoalteromonas</taxon>
    </lineage>
</organism>